<sequence length="286" mass="32264">MCKNSNDSQNPHNPLLSPKYNEEDLKAELNAYLAHTEKTIFVTKSSKNPSSYLNNKESELGSESEIDKLTRRNTRKNTHLNGISKKEACTKRETRTDKYVRFEVPRSRSLDLESSDGHGNESEGVRLDLCSHYSKRYNGYETEPHDNCSQMDTERNYSSVSKYQSAKEPKRCYSFQGCFNNTAFTNESVRMKDIKSNMSYVDGKSKNRNKSILIGSNHTDNGSHASCVPPVISSLAKTAPVDIEKRFILEISTFNLVLSIILLLLIAIQLLNIFGSKLNGEVCNGQ</sequence>
<organism evidence="2 3">
    <name type="scientific">Euplotes crassus</name>
    <dbReference type="NCBI Taxonomy" id="5936"/>
    <lineage>
        <taxon>Eukaryota</taxon>
        <taxon>Sar</taxon>
        <taxon>Alveolata</taxon>
        <taxon>Ciliophora</taxon>
        <taxon>Intramacronucleata</taxon>
        <taxon>Spirotrichea</taxon>
        <taxon>Hypotrichia</taxon>
        <taxon>Euplotida</taxon>
        <taxon>Euplotidae</taxon>
        <taxon>Moneuplotes</taxon>
    </lineage>
</organism>
<accession>A0AAD2CXI5</accession>
<dbReference type="EMBL" id="CAMPGE010014782">
    <property type="protein sequence ID" value="CAI2373432.1"/>
    <property type="molecule type" value="Genomic_DNA"/>
</dbReference>
<dbReference type="Proteomes" id="UP001295684">
    <property type="component" value="Unassembled WGS sequence"/>
</dbReference>
<proteinExistence type="predicted"/>
<comment type="caution">
    <text evidence="2">The sequence shown here is derived from an EMBL/GenBank/DDBJ whole genome shotgun (WGS) entry which is preliminary data.</text>
</comment>
<reference evidence="2" key="1">
    <citation type="submission" date="2023-07" db="EMBL/GenBank/DDBJ databases">
        <authorList>
            <consortium name="AG Swart"/>
            <person name="Singh M."/>
            <person name="Singh A."/>
            <person name="Seah K."/>
            <person name="Emmerich C."/>
        </authorList>
    </citation>
    <scope>NUCLEOTIDE SEQUENCE</scope>
    <source>
        <strain evidence="2">DP1</strain>
    </source>
</reference>
<evidence type="ECO:0000313" key="3">
    <source>
        <dbReference type="Proteomes" id="UP001295684"/>
    </source>
</evidence>
<keyword evidence="3" id="KW-1185">Reference proteome</keyword>
<evidence type="ECO:0000256" key="1">
    <source>
        <dbReference type="SAM" id="Phobius"/>
    </source>
</evidence>
<evidence type="ECO:0000313" key="2">
    <source>
        <dbReference type="EMBL" id="CAI2373432.1"/>
    </source>
</evidence>
<protein>
    <submittedName>
        <fullName evidence="2">Uncharacterized protein</fullName>
    </submittedName>
</protein>
<name>A0AAD2CXI5_EUPCR</name>
<feature type="transmembrane region" description="Helical" evidence="1">
    <location>
        <begin position="247"/>
        <end position="271"/>
    </location>
</feature>
<keyword evidence="1" id="KW-0812">Transmembrane</keyword>
<dbReference type="AlphaFoldDB" id="A0AAD2CXI5"/>
<keyword evidence="1" id="KW-1133">Transmembrane helix</keyword>
<keyword evidence="1" id="KW-0472">Membrane</keyword>
<gene>
    <name evidence="2" type="ORF">ECRASSUSDP1_LOCUS14778</name>
</gene>